<dbReference type="Proteomes" id="UP001244295">
    <property type="component" value="Unassembled WGS sequence"/>
</dbReference>
<dbReference type="EMBL" id="CP023284">
    <property type="protein sequence ID" value="ATA54821.1"/>
    <property type="molecule type" value="Genomic_DNA"/>
</dbReference>
<evidence type="ECO:0000313" key="2">
    <source>
        <dbReference type="EMBL" id="ATA54821.1"/>
    </source>
</evidence>
<name>A0A250DL05_9BURK</name>
<dbReference type="GO" id="GO:0003677">
    <property type="term" value="F:DNA binding"/>
    <property type="evidence" value="ECO:0007669"/>
    <property type="project" value="InterPro"/>
</dbReference>
<feature type="domain" description="HTH cro/C1-type" evidence="1">
    <location>
        <begin position="22"/>
        <end position="65"/>
    </location>
</feature>
<dbReference type="PROSITE" id="PS50943">
    <property type="entry name" value="HTH_CROC1"/>
    <property type="match status" value="1"/>
</dbReference>
<protein>
    <submittedName>
        <fullName evidence="3">Transcriptional regulator with XRE-family HTH domain</fullName>
    </submittedName>
    <submittedName>
        <fullName evidence="2">XRE family transcriptional regulator</fullName>
    </submittedName>
</protein>
<dbReference type="Gene3D" id="1.10.260.40">
    <property type="entry name" value="lambda repressor-like DNA-binding domains"/>
    <property type="match status" value="1"/>
</dbReference>
<gene>
    <name evidence="2" type="ORF">CKY39_17600</name>
    <name evidence="3" type="ORF">J2W25_005459</name>
</gene>
<dbReference type="Proteomes" id="UP000217154">
    <property type="component" value="Chromosome"/>
</dbReference>
<proteinExistence type="predicted"/>
<dbReference type="KEGG" id="vbo:CKY39_17600"/>
<dbReference type="InterPro" id="IPR001387">
    <property type="entry name" value="Cro/C1-type_HTH"/>
</dbReference>
<dbReference type="RefSeq" id="WP_062471259.1">
    <property type="nucleotide sequence ID" value="NZ_BKDH01000001.1"/>
</dbReference>
<organism evidence="2 4">
    <name type="scientific">Variovorax boronicumulans</name>
    <dbReference type="NCBI Taxonomy" id="436515"/>
    <lineage>
        <taxon>Bacteria</taxon>
        <taxon>Pseudomonadati</taxon>
        <taxon>Pseudomonadota</taxon>
        <taxon>Betaproteobacteria</taxon>
        <taxon>Burkholderiales</taxon>
        <taxon>Comamonadaceae</taxon>
        <taxon>Variovorax</taxon>
    </lineage>
</organism>
<sequence>MNASFQDRLISLVAGSQPQWKSELARQCGVSAPTVIRWLTDRHSCAGTLHLHAIAAYFEVPARWLATGDGPERVRTRRSH</sequence>
<evidence type="ECO:0000313" key="4">
    <source>
        <dbReference type="Proteomes" id="UP000217154"/>
    </source>
</evidence>
<dbReference type="GeneID" id="82268310"/>
<dbReference type="AlphaFoldDB" id="A0A250DL05"/>
<reference evidence="3" key="2">
    <citation type="submission" date="2023-07" db="EMBL/GenBank/DDBJ databases">
        <title>Sorghum-associated microbial communities from plants grown in Nebraska, USA.</title>
        <authorList>
            <person name="Schachtman D."/>
        </authorList>
    </citation>
    <scope>NUCLEOTIDE SEQUENCE</scope>
    <source>
        <strain evidence="3">DS2795</strain>
    </source>
</reference>
<evidence type="ECO:0000259" key="1">
    <source>
        <dbReference type="PROSITE" id="PS50943"/>
    </source>
</evidence>
<dbReference type="CDD" id="cd00093">
    <property type="entry name" value="HTH_XRE"/>
    <property type="match status" value="1"/>
</dbReference>
<dbReference type="SUPFAM" id="SSF47413">
    <property type="entry name" value="lambda repressor-like DNA-binding domains"/>
    <property type="match status" value="1"/>
</dbReference>
<accession>A0A250DL05</accession>
<evidence type="ECO:0000313" key="3">
    <source>
        <dbReference type="EMBL" id="MDP9926410.1"/>
    </source>
</evidence>
<dbReference type="InterPro" id="IPR010982">
    <property type="entry name" value="Lambda_DNA-bd_dom_sf"/>
</dbReference>
<reference evidence="2 4" key="1">
    <citation type="submission" date="2017-09" db="EMBL/GenBank/DDBJ databases">
        <title>The diverse metabolic capabilities of V. boronicumulans make it an excellent choice for continued studies on novel biodegradation.</title>
        <authorList>
            <person name="Sun S."/>
        </authorList>
    </citation>
    <scope>NUCLEOTIDE SEQUENCE [LARGE SCALE GENOMIC DNA]</scope>
    <source>
        <strain evidence="2 4">J1</strain>
    </source>
</reference>
<dbReference type="EMBL" id="JAUSRR010000011">
    <property type="protein sequence ID" value="MDP9926410.1"/>
    <property type="molecule type" value="Genomic_DNA"/>
</dbReference>